<proteinExistence type="predicted"/>
<organism evidence="1">
    <name type="scientific">Ixodes ricinus</name>
    <name type="common">Common tick</name>
    <name type="synonym">Acarus ricinus</name>
    <dbReference type="NCBI Taxonomy" id="34613"/>
    <lineage>
        <taxon>Eukaryota</taxon>
        <taxon>Metazoa</taxon>
        <taxon>Ecdysozoa</taxon>
        <taxon>Arthropoda</taxon>
        <taxon>Chelicerata</taxon>
        <taxon>Arachnida</taxon>
        <taxon>Acari</taxon>
        <taxon>Parasitiformes</taxon>
        <taxon>Ixodida</taxon>
        <taxon>Ixodoidea</taxon>
        <taxon>Ixodidae</taxon>
        <taxon>Ixodinae</taxon>
        <taxon>Ixodes</taxon>
    </lineage>
</organism>
<accession>A0A6B0UNN8</accession>
<dbReference type="AlphaFoldDB" id="A0A6B0UNN8"/>
<evidence type="ECO:0000313" key="1">
    <source>
        <dbReference type="EMBL" id="MXU91429.1"/>
    </source>
</evidence>
<protein>
    <submittedName>
        <fullName evidence="1">Putative secreted protein</fullName>
    </submittedName>
</protein>
<dbReference type="EMBL" id="GIFC01009346">
    <property type="protein sequence ID" value="MXU91429.1"/>
    <property type="molecule type" value="Transcribed_RNA"/>
</dbReference>
<name>A0A6B0UNN8_IXORI</name>
<sequence>MPECVLGVIYLVWGKASAERWSKTIGSLQSFFFFFLSLLKHAFPSVCVCVCNGWVRFIPDLEEGASSRGPSQISMPVYKVVFFGIKTDKLFQRVLLALANVCFYLCCQQSCLQTCNELQEIF</sequence>
<reference evidence="1" key="1">
    <citation type="submission" date="2019-12" db="EMBL/GenBank/DDBJ databases">
        <title>An insight into the sialome of adult female Ixodes ricinus ticks feeding for 6 days.</title>
        <authorList>
            <person name="Perner J."/>
            <person name="Ribeiro J.M.C."/>
        </authorList>
    </citation>
    <scope>NUCLEOTIDE SEQUENCE</scope>
    <source>
        <strain evidence="1">Semi-engorged</strain>
        <tissue evidence="1">Salivary glands</tissue>
    </source>
</reference>